<dbReference type="PANTHER" id="PTHR13126:SF0">
    <property type="entry name" value="ATP SYNTHASE MITOCHONDRIAL F1 COMPLEX ASSEMBLY FACTOR 1"/>
    <property type="match status" value="1"/>
</dbReference>
<evidence type="ECO:0000313" key="6">
    <source>
        <dbReference type="Proteomes" id="UP000688137"/>
    </source>
</evidence>
<dbReference type="GO" id="GO:0033615">
    <property type="term" value="P:mitochondrial proton-transporting ATP synthase complex assembly"/>
    <property type="evidence" value="ECO:0007669"/>
    <property type="project" value="TreeGrafter"/>
</dbReference>
<evidence type="ECO:0000256" key="1">
    <source>
        <dbReference type="ARBA" id="ARBA00004173"/>
    </source>
</evidence>
<comment type="subcellular location">
    <subcellularLocation>
        <location evidence="1">Mitochondrion</location>
    </subcellularLocation>
</comment>
<comment type="similarity">
    <text evidence="2">Belongs to the ATP11 family.</text>
</comment>
<dbReference type="EMBL" id="CAJJDM010000049">
    <property type="protein sequence ID" value="CAD8072227.1"/>
    <property type="molecule type" value="Genomic_DNA"/>
</dbReference>
<evidence type="ECO:0000256" key="3">
    <source>
        <dbReference type="ARBA" id="ARBA00022946"/>
    </source>
</evidence>
<proteinExistence type="inferred from homology"/>
<keyword evidence="6" id="KW-1185">Reference proteome</keyword>
<keyword evidence="3" id="KW-0809">Transit peptide</keyword>
<dbReference type="Pfam" id="PF06644">
    <property type="entry name" value="ATP11"/>
    <property type="match status" value="1"/>
</dbReference>
<dbReference type="InterPro" id="IPR010591">
    <property type="entry name" value="ATP11"/>
</dbReference>
<evidence type="ECO:0000256" key="4">
    <source>
        <dbReference type="ARBA" id="ARBA00023128"/>
    </source>
</evidence>
<dbReference type="OMA" id="RCEIKDE"/>
<dbReference type="Proteomes" id="UP000688137">
    <property type="component" value="Unassembled WGS sequence"/>
</dbReference>
<organism evidence="5 6">
    <name type="scientific">Paramecium primaurelia</name>
    <dbReference type="NCBI Taxonomy" id="5886"/>
    <lineage>
        <taxon>Eukaryota</taxon>
        <taxon>Sar</taxon>
        <taxon>Alveolata</taxon>
        <taxon>Ciliophora</taxon>
        <taxon>Intramacronucleata</taxon>
        <taxon>Oligohymenophorea</taxon>
        <taxon>Peniculida</taxon>
        <taxon>Parameciidae</taxon>
        <taxon>Paramecium</taxon>
    </lineage>
</organism>
<dbReference type="PANTHER" id="PTHR13126">
    <property type="entry name" value="CHAPERONE ATP11"/>
    <property type="match status" value="1"/>
</dbReference>
<dbReference type="GO" id="GO:0005739">
    <property type="term" value="C:mitochondrion"/>
    <property type="evidence" value="ECO:0007669"/>
    <property type="project" value="UniProtKB-SubCell"/>
</dbReference>
<protein>
    <recommendedName>
        <fullName evidence="7">ATP synthase mitochondrial F1 complex assembly factor 1</fullName>
    </recommendedName>
</protein>
<evidence type="ECO:0008006" key="7">
    <source>
        <dbReference type="Google" id="ProtNLM"/>
    </source>
</evidence>
<name>A0A8S1LXK1_PARPR</name>
<evidence type="ECO:0000313" key="5">
    <source>
        <dbReference type="EMBL" id="CAD8072227.1"/>
    </source>
</evidence>
<sequence>MLNSFLNKYKFAFTYPCPRKLREIVKMSLFERESKDQVISLWMEYHKEKQHNVAYIVSKDEYEILKRNTKESPLFLLPIKRKGGHFQLIGQSQTNSILFTFLEEYKKSGSFSTPYFILTIFDELLASKQLALIRGDIMDYKIDKDEATFLTNQFLKFYMTPELYEKYIYTLNHKQHEFNYDDFRNHFQI</sequence>
<accession>A0A8S1LXK1</accession>
<dbReference type="AlphaFoldDB" id="A0A8S1LXK1"/>
<comment type="caution">
    <text evidence="5">The sequence shown here is derived from an EMBL/GenBank/DDBJ whole genome shotgun (WGS) entry which is preliminary data.</text>
</comment>
<keyword evidence="4" id="KW-0496">Mitochondrion</keyword>
<evidence type="ECO:0000256" key="2">
    <source>
        <dbReference type="ARBA" id="ARBA00009116"/>
    </source>
</evidence>
<gene>
    <name evidence="5" type="ORF">PPRIM_AZ9-3.1.T0490017</name>
</gene>
<reference evidence="5" key="1">
    <citation type="submission" date="2021-01" db="EMBL/GenBank/DDBJ databases">
        <authorList>
            <consortium name="Genoscope - CEA"/>
            <person name="William W."/>
        </authorList>
    </citation>
    <scope>NUCLEOTIDE SEQUENCE</scope>
</reference>